<dbReference type="InterPro" id="IPR035965">
    <property type="entry name" value="PAS-like_dom_sf"/>
</dbReference>
<dbReference type="InterPro" id="IPR005467">
    <property type="entry name" value="His_kinase_dom"/>
</dbReference>
<dbReference type="Gene3D" id="3.30.450.20">
    <property type="entry name" value="PAS domain"/>
    <property type="match status" value="1"/>
</dbReference>
<dbReference type="InterPro" id="IPR003661">
    <property type="entry name" value="HisK_dim/P_dom"/>
</dbReference>
<dbReference type="RefSeq" id="WP_069006018.1">
    <property type="nucleotide sequence ID" value="NZ_LVJW01000003.1"/>
</dbReference>
<dbReference type="InterPro" id="IPR036097">
    <property type="entry name" value="HisK_dim/P_sf"/>
</dbReference>
<dbReference type="SUPFAM" id="SSF55874">
    <property type="entry name" value="ATPase domain of HSP90 chaperone/DNA topoisomerase II/histidine kinase"/>
    <property type="match status" value="1"/>
</dbReference>
<name>A0A1E2UTL0_9GAMM</name>
<dbReference type="SMART" id="SM00387">
    <property type="entry name" value="HATPase_c"/>
    <property type="match status" value="1"/>
</dbReference>
<evidence type="ECO:0000256" key="1">
    <source>
        <dbReference type="ARBA" id="ARBA00000085"/>
    </source>
</evidence>
<dbReference type="PRINTS" id="PR00344">
    <property type="entry name" value="BCTRLSENSOR"/>
</dbReference>
<dbReference type="InterPro" id="IPR036890">
    <property type="entry name" value="HATPase_C_sf"/>
</dbReference>
<organism evidence="10 11">
    <name type="scientific">Candidatus Thiodiazotropha endoloripes</name>
    <dbReference type="NCBI Taxonomy" id="1818881"/>
    <lineage>
        <taxon>Bacteria</taxon>
        <taxon>Pseudomonadati</taxon>
        <taxon>Pseudomonadota</taxon>
        <taxon>Gammaproteobacteria</taxon>
        <taxon>Chromatiales</taxon>
        <taxon>Sedimenticolaceae</taxon>
        <taxon>Candidatus Thiodiazotropha</taxon>
    </lineage>
</organism>
<dbReference type="Pfam" id="PF13188">
    <property type="entry name" value="PAS_8"/>
    <property type="match status" value="1"/>
</dbReference>
<comment type="caution">
    <text evidence="10">The sequence shown here is derived from an EMBL/GenBank/DDBJ whole genome shotgun (WGS) entry which is preliminary data.</text>
</comment>
<protein>
    <recommendedName>
        <fullName evidence="2">histidine kinase</fullName>
        <ecNumber evidence="2">2.7.13.3</ecNumber>
    </recommendedName>
</protein>
<evidence type="ECO:0000256" key="5">
    <source>
        <dbReference type="ARBA" id="ARBA00022777"/>
    </source>
</evidence>
<dbReference type="SMART" id="SM00091">
    <property type="entry name" value="PAS"/>
    <property type="match status" value="1"/>
</dbReference>
<evidence type="ECO:0000256" key="4">
    <source>
        <dbReference type="ARBA" id="ARBA00022679"/>
    </source>
</evidence>
<dbReference type="PANTHER" id="PTHR43711">
    <property type="entry name" value="TWO-COMPONENT HISTIDINE KINASE"/>
    <property type="match status" value="1"/>
</dbReference>
<evidence type="ECO:0000256" key="2">
    <source>
        <dbReference type="ARBA" id="ARBA00012438"/>
    </source>
</evidence>
<keyword evidence="5" id="KW-0418">Kinase</keyword>
<gene>
    <name evidence="10" type="ORF">A3196_15705</name>
</gene>
<evidence type="ECO:0000313" key="10">
    <source>
        <dbReference type="EMBL" id="ODB98078.1"/>
    </source>
</evidence>
<dbReference type="Pfam" id="PF00512">
    <property type="entry name" value="HisKA"/>
    <property type="match status" value="1"/>
</dbReference>
<dbReference type="PROSITE" id="PS50112">
    <property type="entry name" value="PAS"/>
    <property type="match status" value="1"/>
</dbReference>
<evidence type="ECO:0000259" key="8">
    <source>
        <dbReference type="PROSITE" id="PS50109"/>
    </source>
</evidence>
<evidence type="ECO:0000256" key="6">
    <source>
        <dbReference type="ARBA" id="ARBA00023012"/>
    </source>
</evidence>
<keyword evidence="3" id="KW-0597">Phosphoprotein</keyword>
<dbReference type="SUPFAM" id="SSF47384">
    <property type="entry name" value="Homodimeric domain of signal transducing histidine kinase"/>
    <property type="match status" value="1"/>
</dbReference>
<feature type="domain" description="PAS" evidence="9">
    <location>
        <begin position="63"/>
        <end position="99"/>
    </location>
</feature>
<dbReference type="CDD" id="cd00075">
    <property type="entry name" value="HATPase"/>
    <property type="match status" value="1"/>
</dbReference>
<keyword evidence="4" id="KW-0808">Transferase</keyword>
<dbReference type="OrthoDB" id="1931120at2"/>
<keyword evidence="6" id="KW-0902">Two-component regulatory system</keyword>
<dbReference type="Pfam" id="PF02518">
    <property type="entry name" value="HATPase_c"/>
    <property type="match status" value="1"/>
</dbReference>
<evidence type="ECO:0000259" key="9">
    <source>
        <dbReference type="PROSITE" id="PS50112"/>
    </source>
</evidence>
<keyword evidence="11" id="KW-1185">Reference proteome</keyword>
<evidence type="ECO:0000256" key="3">
    <source>
        <dbReference type="ARBA" id="ARBA00022553"/>
    </source>
</evidence>
<dbReference type="InterPro" id="IPR003594">
    <property type="entry name" value="HATPase_dom"/>
</dbReference>
<evidence type="ECO:0000313" key="11">
    <source>
        <dbReference type="Proteomes" id="UP000094849"/>
    </source>
</evidence>
<dbReference type="SMART" id="SM00388">
    <property type="entry name" value="HisKA"/>
    <property type="match status" value="1"/>
</dbReference>
<dbReference type="InterPro" id="IPR004358">
    <property type="entry name" value="Sig_transdc_His_kin-like_C"/>
</dbReference>
<dbReference type="EMBL" id="LVJZ01000003">
    <property type="protein sequence ID" value="ODB98078.1"/>
    <property type="molecule type" value="Genomic_DNA"/>
</dbReference>
<dbReference type="InterPro" id="IPR050736">
    <property type="entry name" value="Sensor_HK_Regulatory"/>
</dbReference>
<dbReference type="AlphaFoldDB" id="A0A1E2UTL0"/>
<dbReference type="GO" id="GO:0000155">
    <property type="term" value="F:phosphorelay sensor kinase activity"/>
    <property type="evidence" value="ECO:0007669"/>
    <property type="project" value="InterPro"/>
</dbReference>
<dbReference type="PANTHER" id="PTHR43711:SF28">
    <property type="entry name" value="SENSOR HISTIDINE KINASE YXDK"/>
    <property type="match status" value="1"/>
</dbReference>
<dbReference type="STRING" id="1818881.A3196_15705"/>
<evidence type="ECO:0000256" key="7">
    <source>
        <dbReference type="SAM" id="Coils"/>
    </source>
</evidence>
<dbReference type="EC" id="2.7.13.3" evidence="2"/>
<proteinExistence type="predicted"/>
<feature type="domain" description="Histidine kinase" evidence="8">
    <location>
        <begin position="178"/>
        <end position="383"/>
    </location>
</feature>
<dbReference type="CDD" id="cd00082">
    <property type="entry name" value="HisKA"/>
    <property type="match status" value="1"/>
</dbReference>
<dbReference type="InterPro" id="IPR000014">
    <property type="entry name" value="PAS"/>
</dbReference>
<dbReference type="Gene3D" id="1.10.287.130">
    <property type="match status" value="1"/>
</dbReference>
<dbReference type="PROSITE" id="PS50109">
    <property type="entry name" value="HIS_KIN"/>
    <property type="match status" value="1"/>
</dbReference>
<comment type="catalytic activity">
    <reaction evidence="1">
        <text>ATP + protein L-histidine = ADP + protein N-phospho-L-histidine.</text>
        <dbReference type="EC" id="2.7.13.3"/>
    </reaction>
</comment>
<keyword evidence="7" id="KW-0175">Coiled coil</keyword>
<feature type="coiled-coil region" evidence="7">
    <location>
        <begin position="25"/>
        <end position="52"/>
    </location>
</feature>
<reference evidence="10 11" key="1">
    <citation type="submission" date="2016-03" db="EMBL/GenBank/DDBJ databases">
        <title>Chemosynthetic sulphur-oxidizing symbionts of marine invertebrate animals are capable of nitrogen fixation.</title>
        <authorList>
            <person name="Petersen J.M."/>
            <person name="Kemper A."/>
            <person name="Gruber-Vodicka H."/>
            <person name="Cardini U."/>
            <person name="Geest Mvander."/>
            <person name="Kleiner M."/>
            <person name="Bulgheresi S."/>
            <person name="Fussmann M."/>
            <person name="Herbold C."/>
            <person name="Seah B.K.B."/>
            <person name="Antony C.Paul."/>
            <person name="Liu D."/>
            <person name="Belitz A."/>
            <person name="Weber M."/>
        </authorList>
    </citation>
    <scope>NUCLEOTIDE SEQUENCE [LARGE SCALE GENOMIC DNA]</scope>
    <source>
        <strain evidence="10">G_D</strain>
    </source>
</reference>
<dbReference type="SUPFAM" id="SSF55785">
    <property type="entry name" value="PYP-like sensor domain (PAS domain)"/>
    <property type="match status" value="2"/>
</dbReference>
<dbReference type="Gene3D" id="3.30.565.10">
    <property type="entry name" value="Histidine kinase-like ATPase, C-terminal domain"/>
    <property type="match status" value="1"/>
</dbReference>
<accession>A0A1E2UTL0</accession>
<sequence>MSPKPSLADRQHALEAAFNMFNQLSEELTGSYQQLQSQVLELSQELAAARSERMVQLAEKERLADRLERLLETLPAAVIVLDGEERIREFNPAAERLLGRLEAMELWPEVVRQKALGGVIKGNEMKLLSGHLLTLSSSRLEQAPGYILVLVDITETRKLQERLNRRERLTAMGEMSAQLAHQMRTPLSSALLYASHLASDDLNPAKRQQFTSKLRDRLQHMERQIHDILMFARGEDAGESRILLSDLLKHFSSTVEHDLQQSGVSLVIDDQSQGRAVMLGREDALLGMLSNLLENATQQGAKVVQIVLHVEDEIEIHLADDGNGISDELLPRIFDPFFTTRSGGTGLGLAVVQNLVLNHGGEILASHSSLGGALFQIHFPLATPAIEQISPVGFNKEKRTLGVAQIRSLS</sequence>
<dbReference type="Proteomes" id="UP000094849">
    <property type="component" value="Unassembled WGS sequence"/>
</dbReference>